<dbReference type="Proteomes" id="UP000291084">
    <property type="component" value="Chromosome 2"/>
</dbReference>
<protein>
    <recommendedName>
        <fullName evidence="2">DUF8039 domain-containing protein</fullName>
    </recommendedName>
</protein>
<feature type="compositionally biased region" description="Basic and acidic residues" evidence="1">
    <location>
        <begin position="1"/>
        <end position="14"/>
    </location>
</feature>
<dbReference type="EMBL" id="AP015035">
    <property type="protein sequence ID" value="BAT79265.1"/>
    <property type="molecule type" value="Genomic_DNA"/>
</dbReference>
<evidence type="ECO:0000313" key="3">
    <source>
        <dbReference type="EMBL" id="BAT79265.1"/>
    </source>
</evidence>
<evidence type="ECO:0000256" key="1">
    <source>
        <dbReference type="SAM" id="MobiDB-lite"/>
    </source>
</evidence>
<sequence length="167" mass="18230">MSERIARMKNEMLRKNGTPNTTEEANINSGQGSCTLSSNSFPEGVSSCKLFTLSPSLCLVAHGKLHNFKSDTLHGRPLPKGHVKVSIDIALEPNVSLPIPIDDDGMMTIGQAIGLYKPIELKQETWFQNLSQTISSGQQLSSSGLVHVPSSSNSPFFTKMHYDNRLS</sequence>
<organism evidence="3 4">
    <name type="scientific">Vigna angularis var. angularis</name>
    <dbReference type="NCBI Taxonomy" id="157739"/>
    <lineage>
        <taxon>Eukaryota</taxon>
        <taxon>Viridiplantae</taxon>
        <taxon>Streptophyta</taxon>
        <taxon>Embryophyta</taxon>
        <taxon>Tracheophyta</taxon>
        <taxon>Spermatophyta</taxon>
        <taxon>Magnoliopsida</taxon>
        <taxon>eudicotyledons</taxon>
        <taxon>Gunneridae</taxon>
        <taxon>Pentapetalae</taxon>
        <taxon>rosids</taxon>
        <taxon>fabids</taxon>
        <taxon>Fabales</taxon>
        <taxon>Fabaceae</taxon>
        <taxon>Papilionoideae</taxon>
        <taxon>50 kb inversion clade</taxon>
        <taxon>NPAAA clade</taxon>
        <taxon>indigoferoid/millettioid clade</taxon>
        <taxon>Phaseoleae</taxon>
        <taxon>Vigna</taxon>
    </lineage>
</organism>
<gene>
    <name evidence="3" type="primary">Vigan.02G211900</name>
    <name evidence="3" type="ORF">VIGAN_02211900</name>
</gene>
<feature type="compositionally biased region" description="Polar residues" evidence="1">
    <location>
        <begin position="17"/>
        <end position="33"/>
    </location>
</feature>
<accession>A0A0S3RFI9</accession>
<evidence type="ECO:0000259" key="2">
    <source>
        <dbReference type="Pfam" id="PF26133"/>
    </source>
</evidence>
<proteinExistence type="predicted"/>
<keyword evidence="4" id="KW-1185">Reference proteome</keyword>
<evidence type="ECO:0000313" key="4">
    <source>
        <dbReference type="Proteomes" id="UP000291084"/>
    </source>
</evidence>
<dbReference type="InterPro" id="IPR058352">
    <property type="entry name" value="DUF8039"/>
</dbReference>
<feature type="domain" description="DUF8039" evidence="2">
    <location>
        <begin position="43"/>
        <end position="114"/>
    </location>
</feature>
<dbReference type="Pfam" id="PF26133">
    <property type="entry name" value="DUF8039"/>
    <property type="match status" value="1"/>
</dbReference>
<dbReference type="OrthoDB" id="1436674at2759"/>
<feature type="region of interest" description="Disordered" evidence="1">
    <location>
        <begin position="1"/>
        <end position="33"/>
    </location>
</feature>
<reference evidence="3 4" key="1">
    <citation type="journal article" date="2015" name="Sci. Rep.">
        <title>The power of single molecule real-time sequencing technology in the de novo assembly of a eukaryotic genome.</title>
        <authorList>
            <person name="Sakai H."/>
            <person name="Naito K."/>
            <person name="Ogiso-Tanaka E."/>
            <person name="Takahashi Y."/>
            <person name="Iseki K."/>
            <person name="Muto C."/>
            <person name="Satou K."/>
            <person name="Teruya K."/>
            <person name="Shiroma A."/>
            <person name="Shimoji M."/>
            <person name="Hirano T."/>
            <person name="Itoh T."/>
            <person name="Kaga A."/>
            <person name="Tomooka N."/>
        </authorList>
    </citation>
    <scope>NUCLEOTIDE SEQUENCE [LARGE SCALE GENOMIC DNA]</scope>
    <source>
        <strain evidence="4">cv. Shumari</strain>
    </source>
</reference>
<name>A0A0S3RFI9_PHAAN</name>
<dbReference type="AlphaFoldDB" id="A0A0S3RFI9"/>